<sequence length="60" mass="6662">MDVLGGEVEGNPWRMLRLSENAAKMEKELKLALRNGGFVNMKSRIGVMVWKVARGDEGEG</sequence>
<evidence type="ECO:0000313" key="2">
    <source>
        <dbReference type="Proteomes" id="UP000501690"/>
    </source>
</evidence>
<keyword evidence="2" id="KW-1185">Reference proteome</keyword>
<name>A0A4D6NLA3_VIGUN</name>
<evidence type="ECO:0000313" key="1">
    <source>
        <dbReference type="EMBL" id="QCE14583.1"/>
    </source>
</evidence>
<protein>
    <submittedName>
        <fullName evidence="1">Uncharacterized protein</fullName>
    </submittedName>
</protein>
<gene>
    <name evidence="1" type="ORF">DEO72_LG11g1586</name>
</gene>
<accession>A0A4D6NLA3</accession>
<dbReference type="EMBL" id="CP039355">
    <property type="protein sequence ID" value="QCE14583.1"/>
    <property type="molecule type" value="Genomic_DNA"/>
</dbReference>
<dbReference type="AlphaFoldDB" id="A0A4D6NLA3"/>
<organism evidence="1 2">
    <name type="scientific">Vigna unguiculata</name>
    <name type="common">Cowpea</name>
    <dbReference type="NCBI Taxonomy" id="3917"/>
    <lineage>
        <taxon>Eukaryota</taxon>
        <taxon>Viridiplantae</taxon>
        <taxon>Streptophyta</taxon>
        <taxon>Embryophyta</taxon>
        <taxon>Tracheophyta</taxon>
        <taxon>Spermatophyta</taxon>
        <taxon>Magnoliopsida</taxon>
        <taxon>eudicotyledons</taxon>
        <taxon>Gunneridae</taxon>
        <taxon>Pentapetalae</taxon>
        <taxon>rosids</taxon>
        <taxon>fabids</taxon>
        <taxon>Fabales</taxon>
        <taxon>Fabaceae</taxon>
        <taxon>Papilionoideae</taxon>
        <taxon>50 kb inversion clade</taxon>
        <taxon>NPAAA clade</taxon>
        <taxon>indigoferoid/millettioid clade</taxon>
        <taxon>Phaseoleae</taxon>
        <taxon>Vigna</taxon>
    </lineage>
</organism>
<proteinExistence type="predicted"/>
<dbReference type="Proteomes" id="UP000501690">
    <property type="component" value="Linkage Group LG11"/>
</dbReference>
<reference evidence="1 2" key="1">
    <citation type="submission" date="2019-04" db="EMBL/GenBank/DDBJ databases">
        <title>An improved genome assembly and genetic linkage map for asparagus bean, Vigna unguiculata ssp. sesquipedialis.</title>
        <authorList>
            <person name="Xia Q."/>
            <person name="Zhang R."/>
            <person name="Dong Y."/>
        </authorList>
    </citation>
    <scope>NUCLEOTIDE SEQUENCE [LARGE SCALE GENOMIC DNA]</scope>
    <source>
        <tissue evidence="1">Leaf</tissue>
    </source>
</reference>